<evidence type="ECO:0000259" key="2">
    <source>
        <dbReference type="Pfam" id="PF00117"/>
    </source>
</evidence>
<dbReference type="PANTHER" id="PTHR43418:SF4">
    <property type="entry name" value="MULTIFUNCTIONAL TRYPTOPHAN BIOSYNTHESIS PROTEIN"/>
    <property type="match status" value="1"/>
</dbReference>
<dbReference type="Pfam" id="PF00117">
    <property type="entry name" value="GATase"/>
    <property type="match status" value="1"/>
</dbReference>
<dbReference type="EMBL" id="VUOD01000004">
    <property type="protein sequence ID" value="KAA2285010.1"/>
    <property type="molecule type" value="Genomic_DNA"/>
</dbReference>
<evidence type="ECO:0000256" key="1">
    <source>
        <dbReference type="ARBA" id="ARBA00022962"/>
    </source>
</evidence>
<comment type="caution">
    <text evidence="3">The sequence shown here is derived from an EMBL/GenBank/DDBJ whole genome shotgun (WGS) entry which is preliminary data.</text>
</comment>
<dbReference type="RefSeq" id="WP_149860509.1">
    <property type="nucleotide sequence ID" value="NZ_VUOD01000004.1"/>
</dbReference>
<dbReference type="FunFam" id="3.40.50.880:FF:000003">
    <property type="entry name" value="Anthranilate synthase component II"/>
    <property type="match status" value="1"/>
</dbReference>
<dbReference type="CDD" id="cd01743">
    <property type="entry name" value="GATase1_Anthranilate_Synthase"/>
    <property type="match status" value="1"/>
</dbReference>
<reference evidence="3 4" key="1">
    <citation type="submission" date="2019-09" db="EMBL/GenBank/DDBJ databases">
        <title>Arenimonas chukotkensis sp. nov., a bacterium isolated from Chukotka hot spring, Arctic region, Russia.</title>
        <authorList>
            <person name="Zayulina K.S."/>
            <person name="Prokofeva M.I."/>
            <person name="Elcheninov A.G."/>
            <person name="Novikov A."/>
            <person name="Kochetkova T.V."/>
            <person name="Kublanov I.V."/>
        </authorList>
    </citation>
    <scope>NUCLEOTIDE SEQUENCE [LARGE SCALE GENOMIC DNA]</scope>
    <source>
        <strain evidence="3 4">3729k</strain>
    </source>
</reference>
<feature type="domain" description="Glutamine amidotransferase" evidence="2">
    <location>
        <begin position="3"/>
        <end position="191"/>
    </location>
</feature>
<dbReference type="AlphaFoldDB" id="A0A5B2ZCR7"/>
<dbReference type="NCBIfam" id="TIGR00566">
    <property type="entry name" value="trpG_papA"/>
    <property type="match status" value="1"/>
</dbReference>
<dbReference type="GO" id="GO:0005829">
    <property type="term" value="C:cytosol"/>
    <property type="evidence" value="ECO:0007669"/>
    <property type="project" value="TreeGrafter"/>
</dbReference>
<dbReference type="InterPro" id="IPR017926">
    <property type="entry name" value="GATASE"/>
</dbReference>
<reference evidence="3 4" key="2">
    <citation type="submission" date="2019-09" db="EMBL/GenBank/DDBJ databases">
        <authorList>
            <person name="Mazur A."/>
        </authorList>
    </citation>
    <scope>NUCLEOTIDE SEQUENCE [LARGE SCALE GENOMIC DNA]</scope>
    <source>
        <strain evidence="3 4">3729k</strain>
    </source>
</reference>
<evidence type="ECO:0000313" key="4">
    <source>
        <dbReference type="Proteomes" id="UP000322165"/>
    </source>
</evidence>
<gene>
    <name evidence="3" type="ORF">F0415_07140</name>
</gene>
<keyword evidence="1" id="KW-0315">Glutamine amidotransferase</keyword>
<dbReference type="PANTHER" id="PTHR43418">
    <property type="entry name" value="MULTIFUNCTIONAL TRYPTOPHAN BIOSYNTHESIS PROTEIN-RELATED"/>
    <property type="match status" value="1"/>
</dbReference>
<keyword evidence="4" id="KW-1185">Reference proteome</keyword>
<proteinExistence type="predicted"/>
<name>A0A5B2ZCR7_9GAMM</name>
<sequence length="201" mass="22000">MLLMIDNYDSFTYNLVQYFGELGEEVRVVRNDELDVAGIAALRPSRIVISPGPCTPNEAGVSLAVLRELAGTVPILGVCLGHQAIGQAFGGRVVRARTIMHGKTSPIRHRGLGVFAGLADPFEATRYHSLVVERESLPDCLEITAWTERPDGSMDEIMGLRHRELPVEGVQFHPESILTRHGHDLLRNFLAQGRVAAPAEA</sequence>
<dbReference type="GO" id="GO:0046820">
    <property type="term" value="F:4-amino-4-deoxychorismate synthase activity"/>
    <property type="evidence" value="ECO:0007669"/>
    <property type="project" value="TreeGrafter"/>
</dbReference>
<dbReference type="GO" id="GO:0000162">
    <property type="term" value="P:L-tryptophan biosynthetic process"/>
    <property type="evidence" value="ECO:0007669"/>
    <property type="project" value="TreeGrafter"/>
</dbReference>
<dbReference type="GO" id="GO:0046654">
    <property type="term" value="P:tetrahydrofolate biosynthetic process"/>
    <property type="evidence" value="ECO:0007669"/>
    <property type="project" value="TreeGrafter"/>
</dbReference>
<dbReference type="GO" id="GO:0004049">
    <property type="term" value="F:anthranilate synthase activity"/>
    <property type="evidence" value="ECO:0007669"/>
    <property type="project" value="TreeGrafter"/>
</dbReference>
<dbReference type="InterPro" id="IPR029062">
    <property type="entry name" value="Class_I_gatase-like"/>
</dbReference>
<accession>A0A5B2ZCR7</accession>
<dbReference type="PROSITE" id="PS51273">
    <property type="entry name" value="GATASE_TYPE_1"/>
    <property type="match status" value="1"/>
</dbReference>
<dbReference type="PRINTS" id="PR00099">
    <property type="entry name" value="CPSGATASE"/>
</dbReference>
<dbReference type="Proteomes" id="UP000322165">
    <property type="component" value="Unassembled WGS sequence"/>
</dbReference>
<dbReference type="Gene3D" id="3.40.50.880">
    <property type="match status" value="1"/>
</dbReference>
<dbReference type="InterPro" id="IPR050472">
    <property type="entry name" value="Anth_synth/Amidotransfase"/>
</dbReference>
<dbReference type="InterPro" id="IPR006221">
    <property type="entry name" value="TrpG/PapA_dom"/>
</dbReference>
<dbReference type="PRINTS" id="PR00097">
    <property type="entry name" value="ANTSNTHASEII"/>
</dbReference>
<evidence type="ECO:0000313" key="3">
    <source>
        <dbReference type="EMBL" id="KAA2285010.1"/>
    </source>
</evidence>
<dbReference type="SUPFAM" id="SSF52317">
    <property type="entry name" value="Class I glutamine amidotransferase-like"/>
    <property type="match status" value="1"/>
</dbReference>
<dbReference type="PRINTS" id="PR00096">
    <property type="entry name" value="GATASE"/>
</dbReference>
<organism evidence="3 4">
    <name type="scientific">Arenimonas fontis</name>
    <dbReference type="NCBI Taxonomy" id="2608255"/>
    <lineage>
        <taxon>Bacteria</taxon>
        <taxon>Pseudomonadati</taxon>
        <taxon>Pseudomonadota</taxon>
        <taxon>Gammaproteobacteria</taxon>
        <taxon>Lysobacterales</taxon>
        <taxon>Lysobacteraceae</taxon>
        <taxon>Arenimonas</taxon>
    </lineage>
</organism>
<protein>
    <submittedName>
        <fullName evidence="3">Aminodeoxychorismate/anthranilate synthase component II</fullName>
    </submittedName>
</protein>